<reference evidence="4 5" key="1">
    <citation type="submission" date="2020-08" db="EMBL/GenBank/DDBJ databases">
        <title>Genomic Encyclopedia of Type Strains, Phase IV (KMG-IV): sequencing the most valuable type-strain genomes for metagenomic binning, comparative biology and taxonomic classification.</title>
        <authorList>
            <person name="Goeker M."/>
        </authorList>
    </citation>
    <scope>NUCLEOTIDE SEQUENCE [LARGE SCALE GENOMIC DNA]</scope>
    <source>
        <strain evidence="4 5">DSM 103570</strain>
    </source>
</reference>
<keyword evidence="2 4" id="KW-0560">Oxidoreductase</keyword>
<keyword evidence="1" id="KW-0500">Molybdenum</keyword>
<dbReference type="AlphaFoldDB" id="A0A7W6MS05"/>
<comment type="caution">
    <text evidence="4">The sequence shown here is derived from an EMBL/GenBank/DDBJ whole genome shotgun (WGS) entry which is preliminary data.</text>
</comment>
<dbReference type="SMART" id="SM01008">
    <property type="entry name" value="Ald_Xan_dh_C"/>
    <property type="match status" value="1"/>
</dbReference>
<dbReference type="EC" id="1.17.1.4" evidence="4"/>
<dbReference type="Pfam" id="PF01315">
    <property type="entry name" value="Ald_Xan_dh_C"/>
    <property type="match status" value="1"/>
</dbReference>
<dbReference type="InterPro" id="IPR008274">
    <property type="entry name" value="AldOxase/xan_DH_MoCoBD1"/>
</dbReference>
<accession>A0A7W6MS05</accession>
<organism evidence="4 5">
    <name type="scientific">Aurantimonas endophytica</name>
    <dbReference type="NCBI Taxonomy" id="1522175"/>
    <lineage>
        <taxon>Bacteria</taxon>
        <taxon>Pseudomonadati</taxon>
        <taxon>Pseudomonadota</taxon>
        <taxon>Alphaproteobacteria</taxon>
        <taxon>Hyphomicrobiales</taxon>
        <taxon>Aurantimonadaceae</taxon>
        <taxon>Aurantimonas</taxon>
    </lineage>
</organism>
<dbReference type="InterPro" id="IPR016208">
    <property type="entry name" value="Ald_Oxase/xanthine_DH-like"/>
</dbReference>
<dbReference type="Pfam" id="PF20256">
    <property type="entry name" value="MoCoBD_2"/>
    <property type="match status" value="1"/>
</dbReference>
<dbReference type="Gene3D" id="3.30.365.10">
    <property type="entry name" value="Aldehyde oxidase/xanthine dehydrogenase, molybdopterin binding domain"/>
    <property type="match status" value="4"/>
</dbReference>
<dbReference type="InterPro" id="IPR036856">
    <property type="entry name" value="Ald_Oxase/Xan_DH_a/b_sf"/>
</dbReference>
<evidence type="ECO:0000313" key="4">
    <source>
        <dbReference type="EMBL" id="MBB4005539.1"/>
    </source>
</evidence>
<evidence type="ECO:0000313" key="5">
    <source>
        <dbReference type="Proteomes" id="UP000588647"/>
    </source>
</evidence>
<dbReference type="PANTHER" id="PTHR11908:SF132">
    <property type="entry name" value="ALDEHYDE OXIDASE 1-RELATED"/>
    <property type="match status" value="1"/>
</dbReference>
<dbReference type="SUPFAM" id="SSF56003">
    <property type="entry name" value="Molybdenum cofactor-binding domain"/>
    <property type="match status" value="1"/>
</dbReference>
<dbReference type="InterPro" id="IPR000674">
    <property type="entry name" value="Ald_Oxase/Xan_DH_a/b"/>
</dbReference>
<dbReference type="RefSeq" id="WP_183211155.1">
    <property type="nucleotide sequence ID" value="NZ_JAAAMM010000007.1"/>
</dbReference>
<name>A0A7W6MS05_9HYPH</name>
<proteinExistence type="predicted"/>
<dbReference type="EMBL" id="JACIEM010000007">
    <property type="protein sequence ID" value="MBB4005539.1"/>
    <property type="molecule type" value="Genomic_DNA"/>
</dbReference>
<dbReference type="Proteomes" id="UP000588647">
    <property type="component" value="Unassembled WGS sequence"/>
</dbReference>
<dbReference type="GO" id="GO:0004854">
    <property type="term" value="F:xanthine dehydrogenase activity"/>
    <property type="evidence" value="ECO:0007669"/>
    <property type="project" value="UniProtKB-EC"/>
</dbReference>
<dbReference type="GO" id="GO:0005506">
    <property type="term" value="F:iron ion binding"/>
    <property type="evidence" value="ECO:0007669"/>
    <property type="project" value="InterPro"/>
</dbReference>
<feature type="domain" description="Aldehyde oxidase/xanthine dehydrogenase a/b hammerhead" evidence="3">
    <location>
        <begin position="19"/>
        <end position="131"/>
    </location>
</feature>
<keyword evidence="5" id="KW-1185">Reference proteome</keyword>
<evidence type="ECO:0000256" key="1">
    <source>
        <dbReference type="ARBA" id="ARBA00022505"/>
    </source>
</evidence>
<dbReference type="InterPro" id="IPR046867">
    <property type="entry name" value="AldOxase/xan_DH_MoCoBD2"/>
</dbReference>
<evidence type="ECO:0000259" key="3">
    <source>
        <dbReference type="SMART" id="SM01008"/>
    </source>
</evidence>
<dbReference type="Pfam" id="PF02738">
    <property type="entry name" value="MoCoBD_1"/>
    <property type="match status" value="1"/>
</dbReference>
<evidence type="ECO:0000256" key="2">
    <source>
        <dbReference type="ARBA" id="ARBA00023002"/>
    </source>
</evidence>
<dbReference type="Gene3D" id="3.90.1170.50">
    <property type="entry name" value="Aldehyde oxidase/xanthine dehydrogenase, a/b hammerhead"/>
    <property type="match status" value="1"/>
</dbReference>
<gene>
    <name evidence="4" type="ORF">GGR03_004641</name>
</gene>
<dbReference type="PANTHER" id="PTHR11908">
    <property type="entry name" value="XANTHINE DEHYDROGENASE"/>
    <property type="match status" value="1"/>
</dbReference>
<sequence>MSNAPYADIARVDALDKVRGVTLYAADRQPDNLVHAALATATIAKGSIISIDTSAAEAVVGVRLILTHENIGPLRSAGFLLGGGLAFQSFQPMSSPTIAYRGQPIAVVAADTLEAAIEAAALIKASYLEEAFASTIESAGAETIVQAEAPLGHPSPDVVFGDADQAFADADVQVNATFTSPPQHQNPIELVATVAQWSGEKLLIHEGTQNANALRFGLAKQLRIPAENIEIRSHHLGGGFGQKNSLQMQTVFAAIAARRIGRPVKLVVPRSQLFHDASFRPQSVHRMQLGADTSGKIVAALHSVDGQTSRHDLFPGEYCQTSARLYGIPNFRGFHRMIRTDTQTPGYMRAPFEHTACLAMECAVDELAYRLDQDPVALRLANDTAHDPVEDLPLSSRHLAECLRRGSERFGWRDRRMEPLSMRAADGSYIGWGVACGAYPGNAAANVARLTITAEGSVEISAGVHEMGQGIRTVLANVVSRHLNVPLESVTALLGDTSGTYPHLTAGSWGTTASIPATIKACDAMWQRLREIAPDAPSEANPIDLIRRAGLPSLQVEVRSSAPGQDISAADEIATGGASPTGPAYPGFVTFSYIAHFVEVRIEPNTRRIRVPRVVSVADCGRVLSPRTARSQVWGGVVWGIGAALREESEVDPRYGGFLNADIAEYMIPVNADIGTIDVDFIDEPDPQINEAGVKGLGEVVMAGVAPAIANAIFHATGKRLRSLPFRAEHLL</sequence>
<dbReference type="SUPFAM" id="SSF54665">
    <property type="entry name" value="CO dehydrogenase molybdoprotein N-domain-like"/>
    <property type="match status" value="1"/>
</dbReference>
<dbReference type="InterPro" id="IPR037165">
    <property type="entry name" value="AldOxase/xan_DH_Mopterin-bd_sf"/>
</dbReference>
<protein>
    <submittedName>
        <fullName evidence="4">Xanthine dehydrogenase YagR molybdenum-binding subunit</fullName>
        <ecNumber evidence="4">1.17.1.4</ecNumber>
    </submittedName>
</protein>